<evidence type="ECO:0008006" key="4">
    <source>
        <dbReference type="Google" id="ProtNLM"/>
    </source>
</evidence>
<keyword evidence="3" id="KW-1185">Reference proteome</keyword>
<feature type="transmembrane region" description="Helical" evidence="1">
    <location>
        <begin position="82"/>
        <end position="105"/>
    </location>
</feature>
<accession>A0A9P7YS79</accession>
<reference evidence="2" key="1">
    <citation type="journal article" date="2021" name="IMA Fungus">
        <title>Genomic characterization of three marine fungi, including Emericellopsis atlantica sp. nov. with signatures of a generalist lifestyle and marine biomass degradation.</title>
        <authorList>
            <person name="Hagestad O.C."/>
            <person name="Hou L."/>
            <person name="Andersen J.H."/>
            <person name="Hansen E.H."/>
            <person name="Altermark B."/>
            <person name="Li C."/>
            <person name="Kuhnert E."/>
            <person name="Cox R.J."/>
            <person name="Crous P.W."/>
            <person name="Spatafora J.W."/>
            <person name="Lail K."/>
            <person name="Amirebrahimi M."/>
            <person name="Lipzen A."/>
            <person name="Pangilinan J."/>
            <person name="Andreopoulos W."/>
            <person name="Hayes R.D."/>
            <person name="Ng V."/>
            <person name="Grigoriev I.V."/>
            <person name="Jackson S.A."/>
            <person name="Sutton T.D.S."/>
            <person name="Dobson A.D.W."/>
            <person name="Rama T."/>
        </authorList>
    </citation>
    <scope>NUCLEOTIDE SEQUENCE</scope>
    <source>
        <strain evidence="2">TRa018bII</strain>
    </source>
</reference>
<evidence type="ECO:0000313" key="2">
    <source>
        <dbReference type="EMBL" id="KAG9238984.1"/>
    </source>
</evidence>
<organism evidence="2 3">
    <name type="scientific">Amylocarpus encephaloides</name>
    <dbReference type="NCBI Taxonomy" id="45428"/>
    <lineage>
        <taxon>Eukaryota</taxon>
        <taxon>Fungi</taxon>
        <taxon>Dikarya</taxon>
        <taxon>Ascomycota</taxon>
        <taxon>Pezizomycotina</taxon>
        <taxon>Leotiomycetes</taxon>
        <taxon>Helotiales</taxon>
        <taxon>Helotiales incertae sedis</taxon>
        <taxon>Amylocarpus</taxon>
    </lineage>
</organism>
<evidence type="ECO:0000313" key="3">
    <source>
        <dbReference type="Proteomes" id="UP000824998"/>
    </source>
</evidence>
<sequence>MGGIISTSVGRTPVVCSAKGLVQFDEPNGLDCVSYFTEDISGAGGSLLNPTVNRDFQVRPVSNTDDILATLGFYYKDRWPNLGITLSYSIINVLGALALYWLLWLPKKTKV</sequence>
<protein>
    <recommendedName>
        <fullName evidence="4">CDR ABC transporter domain-containing protein</fullName>
    </recommendedName>
</protein>
<dbReference type="AlphaFoldDB" id="A0A9P7YS79"/>
<gene>
    <name evidence="2" type="ORF">BJ875DRAFT_415179</name>
</gene>
<keyword evidence="1" id="KW-0812">Transmembrane</keyword>
<dbReference type="Proteomes" id="UP000824998">
    <property type="component" value="Unassembled WGS sequence"/>
</dbReference>
<keyword evidence="1" id="KW-1133">Transmembrane helix</keyword>
<dbReference type="EMBL" id="MU251363">
    <property type="protein sequence ID" value="KAG9238984.1"/>
    <property type="molecule type" value="Genomic_DNA"/>
</dbReference>
<name>A0A9P7YS79_9HELO</name>
<keyword evidence="1" id="KW-0472">Membrane</keyword>
<proteinExistence type="predicted"/>
<comment type="caution">
    <text evidence="2">The sequence shown here is derived from an EMBL/GenBank/DDBJ whole genome shotgun (WGS) entry which is preliminary data.</text>
</comment>
<evidence type="ECO:0000256" key="1">
    <source>
        <dbReference type="SAM" id="Phobius"/>
    </source>
</evidence>